<dbReference type="Proteomes" id="UP000016923">
    <property type="component" value="Unassembled WGS sequence"/>
</dbReference>
<feature type="compositionally biased region" description="Low complexity" evidence="1">
    <location>
        <begin position="69"/>
        <end position="86"/>
    </location>
</feature>
<dbReference type="EMBL" id="KE148153">
    <property type="protein sequence ID" value="EPE06269.1"/>
    <property type="molecule type" value="Genomic_DNA"/>
</dbReference>
<sequence length="170" mass="18737">MFGSYSSYSSMSTVQMTTPIDIGASTAGSSTVCAFPSWPRRSYLDDHNSSASSFLSDEDLFLDDFDTCSFSSSSSSRSSSNASSISPPADWCQAAEPFVAQVQAEPQQPTEEEYLEIQRQRQAYQRELVRSVLKEKETRKQARRQRRAATGPSTTSSKKSNKLTAISEDA</sequence>
<feature type="compositionally biased region" description="Low complexity" evidence="1">
    <location>
        <begin position="148"/>
        <end position="158"/>
    </location>
</feature>
<feature type="region of interest" description="Disordered" evidence="1">
    <location>
        <begin position="132"/>
        <end position="170"/>
    </location>
</feature>
<evidence type="ECO:0000256" key="1">
    <source>
        <dbReference type="SAM" id="MobiDB-lite"/>
    </source>
</evidence>
<reference evidence="2 3" key="1">
    <citation type="journal article" date="2013" name="BMC Genomics">
        <title>The genome and transcriptome of the pine saprophyte Ophiostoma piceae, and a comparison with the bark beetle-associated pine pathogen Grosmannia clavigera.</title>
        <authorList>
            <person name="Haridas S."/>
            <person name="Wang Y."/>
            <person name="Lim L."/>
            <person name="Massoumi Alamouti S."/>
            <person name="Jackman S."/>
            <person name="Docking R."/>
            <person name="Robertson G."/>
            <person name="Birol I."/>
            <person name="Bohlmann J."/>
            <person name="Breuil C."/>
        </authorList>
    </citation>
    <scope>NUCLEOTIDE SEQUENCE [LARGE SCALE GENOMIC DNA]</scope>
    <source>
        <strain evidence="2 3">UAMH 11346</strain>
    </source>
</reference>
<dbReference type="VEuPathDB" id="FungiDB:F503_02397"/>
<evidence type="ECO:0000313" key="2">
    <source>
        <dbReference type="EMBL" id="EPE06269.1"/>
    </source>
</evidence>
<keyword evidence="3" id="KW-1185">Reference proteome</keyword>
<evidence type="ECO:0000313" key="3">
    <source>
        <dbReference type="Proteomes" id="UP000016923"/>
    </source>
</evidence>
<name>S3BYG3_OPHP1</name>
<protein>
    <submittedName>
        <fullName evidence="2">Uncharacterized protein</fullName>
    </submittedName>
</protein>
<dbReference type="AlphaFoldDB" id="S3BYG3"/>
<organism evidence="2 3">
    <name type="scientific">Ophiostoma piceae (strain UAMH 11346)</name>
    <name type="common">Sap stain fungus</name>
    <dbReference type="NCBI Taxonomy" id="1262450"/>
    <lineage>
        <taxon>Eukaryota</taxon>
        <taxon>Fungi</taxon>
        <taxon>Dikarya</taxon>
        <taxon>Ascomycota</taxon>
        <taxon>Pezizomycotina</taxon>
        <taxon>Sordariomycetes</taxon>
        <taxon>Sordariomycetidae</taxon>
        <taxon>Ophiostomatales</taxon>
        <taxon>Ophiostomataceae</taxon>
        <taxon>Ophiostoma</taxon>
    </lineage>
</organism>
<dbReference type="OMA" id="PSWPRRE"/>
<dbReference type="HOGENOM" id="CLU_119146_0_0_1"/>
<feature type="region of interest" description="Disordered" evidence="1">
    <location>
        <begin position="69"/>
        <end position="89"/>
    </location>
</feature>
<dbReference type="OrthoDB" id="5294241at2759"/>
<dbReference type="eggNOG" id="ENOG502SZVT">
    <property type="taxonomic scope" value="Eukaryota"/>
</dbReference>
<accession>S3BYG3</accession>
<proteinExistence type="predicted"/>
<gene>
    <name evidence="2" type="ORF">F503_02397</name>
</gene>